<evidence type="ECO:0000313" key="1">
    <source>
        <dbReference type="EMBL" id="KAG5567973.1"/>
    </source>
</evidence>
<dbReference type="EMBL" id="JACXVP010000307">
    <property type="protein sequence ID" value="KAG5567973.1"/>
    <property type="molecule type" value="Genomic_DNA"/>
</dbReference>
<keyword evidence="2" id="KW-1185">Reference proteome</keyword>
<proteinExistence type="predicted"/>
<dbReference type="PANTHER" id="PTHR33116">
    <property type="entry name" value="REVERSE TRANSCRIPTASE ZINC-BINDING DOMAIN-CONTAINING PROTEIN-RELATED-RELATED"/>
    <property type="match status" value="1"/>
</dbReference>
<protein>
    <submittedName>
        <fullName evidence="1">Uncharacterized protein</fullName>
    </submittedName>
</protein>
<dbReference type="PANTHER" id="PTHR33116:SF82">
    <property type="entry name" value="RNASE H FAMILY PROTEIN"/>
    <property type="match status" value="1"/>
</dbReference>
<name>A0A9J5VXS5_SOLCO</name>
<dbReference type="Proteomes" id="UP000824120">
    <property type="component" value="Unassembled WGS sequence"/>
</dbReference>
<evidence type="ECO:0000313" key="2">
    <source>
        <dbReference type="Proteomes" id="UP000824120"/>
    </source>
</evidence>
<gene>
    <name evidence="1" type="ORF">H5410_065009</name>
</gene>
<dbReference type="OrthoDB" id="1744944at2759"/>
<dbReference type="AlphaFoldDB" id="A0A9J5VXS5"/>
<reference evidence="1" key="1">
    <citation type="submission" date="2020-09" db="EMBL/GenBank/DDBJ databases">
        <title>De no assembly of potato wild relative species, Solanum commersonii.</title>
        <authorList>
            <person name="Cho K."/>
        </authorList>
    </citation>
    <scope>NUCLEOTIDE SEQUENCE</scope>
    <source>
        <strain evidence="1">LZ3.2</strain>
        <tissue evidence="1">Leaf</tissue>
    </source>
</reference>
<comment type="caution">
    <text evidence="1">The sequence shown here is derived from an EMBL/GenBank/DDBJ whole genome shotgun (WGS) entry which is preliminary data.</text>
</comment>
<accession>A0A9J5VXS5</accession>
<organism evidence="1 2">
    <name type="scientific">Solanum commersonii</name>
    <name type="common">Commerson's wild potato</name>
    <name type="synonym">Commerson's nightshade</name>
    <dbReference type="NCBI Taxonomy" id="4109"/>
    <lineage>
        <taxon>Eukaryota</taxon>
        <taxon>Viridiplantae</taxon>
        <taxon>Streptophyta</taxon>
        <taxon>Embryophyta</taxon>
        <taxon>Tracheophyta</taxon>
        <taxon>Spermatophyta</taxon>
        <taxon>Magnoliopsida</taxon>
        <taxon>eudicotyledons</taxon>
        <taxon>Gunneridae</taxon>
        <taxon>Pentapetalae</taxon>
        <taxon>asterids</taxon>
        <taxon>lamiids</taxon>
        <taxon>Solanales</taxon>
        <taxon>Solanaceae</taxon>
        <taxon>Solanoideae</taxon>
        <taxon>Solaneae</taxon>
        <taxon>Solanum</taxon>
    </lineage>
</organism>
<sequence length="148" mass="17058">MRCGYKVINKLLRQLVSTINTNLLEKNERIDERILQYIPTIITPDQNEIHSLKLIMDTLGEYEHTSGQLINRSKSHLWFQTLHHKILLILLRIVSKKVCGWQAMILNFGGRITLIKHAVQSTPIHTMAAISPPNTTIKYIEAIIADFF</sequence>